<evidence type="ECO:0000256" key="1">
    <source>
        <dbReference type="SAM" id="Phobius"/>
    </source>
</evidence>
<keyword evidence="1" id="KW-0472">Membrane</keyword>
<evidence type="ECO:0000313" key="3">
    <source>
        <dbReference type="Proteomes" id="UP000321595"/>
    </source>
</evidence>
<dbReference type="EMBL" id="CP042467">
    <property type="protein sequence ID" value="QED27636.1"/>
    <property type="molecule type" value="Genomic_DNA"/>
</dbReference>
<dbReference type="AlphaFoldDB" id="A0A5B8XV75"/>
<reference evidence="2 3" key="1">
    <citation type="submission" date="2019-08" db="EMBL/GenBank/DDBJ databases">
        <authorList>
            <person name="Liang Q."/>
        </authorList>
    </citation>
    <scope>NUCLEOTIDE SEQUENCE [LARGE SCALE GENOMIC DNA]</scope>
    <source>
        <strain evidence="2 3">V1718</strain>
    </source>
</reference>
<organism evidence="2 3">
    <name type="scientific">Microvenator marinus</name>
    <dbReference type="NCBI Taxonomy" id="2600177"/>
    <lineage>
        <taxon>Bacteria</taxon>
        <taxon>Deltaproteobacteria</taxon>
        <taxon>Bradymonadales</taxon>
        <taxon>Microvenatoraceae</taxon>
        <taxon>Microvenator</taxon>
    </lineage>
</organism>
<keyword evidence="3" id="KW-1185">Reference proteome</keyword>
<dbReference type="RefSeq" id="WP_146959348.1">
    <property type="nucleotide sequence ID" value="NZ_CP042467.1"/>
</dbReference>
<feature type="transmembrane region" description="Helical" evidence="1">
    <location>
        <begin position="180"/>
        <end position="197"/>
    </location>
</feature>
<dbReference type="Proteomes" id="UP000321595">
    <property type="component" value="Chromosome"/>
</dbReference>
<feature type="transmembrane region" description="Helical" evidence="1">
    <location>
        <begin position="90"/>
        <end position="118"/>
    </location>
</feature>
<accession>A0A5B8XV75</accession>
<evidence type="ECO:0000313" key="2">
    <source>
        <dbReference type="EMBL" id="QED27636.1"/>
    </source>
</evidence>
<feature type="transmembrane region" description="Helical" evidence="1">
    <location>
        <begin position="353"/>
        <end position="379"/>
    </location>
</feature>
<keyword evidence="1" id="KW-0812">Transmembrane</keyword>
<name>A0A5B8XV75_9DELT</name>
<feature type="transmembrane region" description="Helical" evidence="1">
    <location>
        <begin position="155"/>
        <end position="174"/>
    </location>
</feature>
<proteinExistence type="predicted"/>
<protein>
    <submittedName>
        <fullName evidence="2">Uncharacterized protein</fullName>
    </submittedName>
</protein>
<gene>
    <name evidence="2" type="ORF">FRD01_10365</name>
</gene>
<sequence length="480" mass="53114">MQIFKLSAELSSEAIGIVASEVEKRLEVPLRAADIAATTGLPLETTREALVSLALRNRATITEIGADTAYIFKKATPSGRRRLGPKVRVALSYVADLFTSQLSYLIGLGILIGPAFVGARMVELGLEGDLFYLIGGGTLCFAAVALILKLVVRSISVVLPPLVLAGIALGWERWTAEDLYWIPLAVLVAIGLQIEVLRNYRKLRPQDPVALFLWGRAFTSPVSELKRVVDLIRAQNGVITTADLVRVFGWSLDHASEQLSEVIAEYGGDVAVDEDGHLHVWFEELSRAEEKAEVPEAAWARETSPPGPFEGLDLRWVSAASVACWLGIVASPFNPAYINFVADLDFTLSGIPFILRFIFAGFCAFPLMLYFGRIVLNLIERDDFKKRRRFLEQLEYATKHASGSFVGLDKFTNQELVEFGAEIDHEKGVQGSIWVSFPELTRRGGLRPPQMNAAWFEQNQVLENPTEERQTEVAEAHART</sequence>
<dbReference type="KEGG" id="bbae:FRD01_10365"/>
<keyword evidence="1" id="KW-1133">Transmembrane helix</keyword>
<feature type="transmembrane region" description="Helical" evidence="1">
    <location>
        <begin position="314"/>
        <end position="333"/>
    </location>
</feature>
<feature type="transmembrane region" description="Helical" evidence="1">
    <location>
        <begin position="130"/>
        <end position="148"/>
    </location>
</feature>